<evidence type="ECO:0000256" key="5">
    <source>
        <dbReference type="ARBA" id="ARBA00022645"/>
    </source>
</evidence>
<feature type="region of interest" description="Disordered" evidence="17">
    <location>
        <begin position="747"/>
        <end position="773"/>
    </location>
</feature>
<comment type="similarity">
    <text evidence="2">In the C-terminal section; belongs to the transpeptidase family.</text>
</comment>
<dbReference type="GO" id="GO:0006508">
    <property type="term" value="P:proteolysis"/>
    <property type="evidence" value="ECO:0007669"/>
    <property type="project" value="UniProtKB-KW"/>
</dbReference>
<feature type="domain" description="Penicillin-binding protein transpeptidase" evidence="19">
    <location>
        <begin position="357"/>
        <end position="610"/>
    </location>
</feature>
<dbReference type="InterPro" id="IPR012338">
    <property type="entry name" value="Beta-lactam/transpept-like"/>
</dbReference>
<sequence length="773" mass="85645">MKSFVNRGSGIKKPAKIKTLGIPKGQNKSLYILTVLSGLGLMGTILIAITTIFVFTAFSSTLPSPSKLTNRQVEQSTKIFDRNGVLLYSVFQDKDRTLVKIGDVTPYLLNATLAAEDADFYLHQGIDPLGIARSVLVTLTGQGKQGGSTLTQQVAKNALLTSERTVSRKIKDVVLALQIEKNYSKDEILQMYLNEVPYGGTTWGAQAASKTIFNKSAADLTLAEAALIAGLPQRPTYYSPFNDPEIAKNRQRYVLKLMHERGWVDRDGVHRKISDEEYNQAIEQPLVYASIDTSIKAPHFIMYVLQLLREKYGDETVDSGGLKVTTSLDINVQEEFQAIVKDEVTKAAALDLTNAGLIALEPKSRNILAMVGSIDYFSKDISGQFNVTTGRRQPGSSLKPFTYLTGLIQGYTAASLMYDVQTEFPIKDNPTQKSYAPQNYGNWGFRGPIQVRYALANSVNSTAVKMLDLVGIPNMVKLANDLGVKSLEYNPTKIGLSIALGGGEVSLLDMTNGYASLADGGYAKDPVAILEITDTNGKVLEKNVNFEGRQVADPRAVWIITDILSDNNARTPAFGGRSQLYIPLPNKAAVKTGTSNDLKDNWTLGFTPDITIGVWVGNNDGTQMNVRLASGLTGAAPIWNRAISYYLKDHPNPEFPKPEGVVTAWVGTLSGMDQYEDKEDRRVEYFVEGTEPKSKSDIFQRVKICDDGKIEDKLYIVYTAEKPEWQKYVDAWIDNKYKDDTDSLYTYRGPDYEKEKNPERFDLDHCEEDKKKD</sequence>
<keyword evidence="11" id="KW-0573">Peptidoglycan synthesis</keyword>
<evidence type="ECO:0000256" key="11">
    <source>
        <dbReference type="ARBA" id="ARBA00022984"/>
    </source>
</evidence>
<keyword evidence="18" id="KW-0812">Transmembrane</keyword>
<keyword evidence="14" id="KW-0961">Cell wall biogenesis/degradation</keyword>
<comment type="similarity">
    <text evidence="3">In the N-terminal section; belongs to the glycosyltransferase 51 family.</text>
</comment>
<dbReference type="GO" id="GO:0008360">
    <property type="term" value="P:regulation of cell shape"/>
    <property type="evidence" value="ECO:0007669"/>
    <property type="project" value="UniProtKB-KW"/>
</dbReference>
<dbReference type="GO" id="GO:0030288">
    <property type="term" value="C:outer membrane-bounded periplasmic space"/>
    <property type="evidence" value="ECO:0007669"/>
    <property type="project" value="TreeGrafter"/>
</dbReference>
<keyword evidence="18" id="KW-1133">Transmembrane helix</keyword>
<dbReference type="GO" id="GO:0008658">
    <property type="term" value="F:penicillin binding"/>
    <property type="evidence" value="ECO:0007669"/>
    <property type="project" value="InterPro"/>
</dbReference>
<dbReference type="GO" id="GO:0008955">
    <property type="term" value="F:peptidoglycan glycosyltransferase activity"/>
    <property type="evidence" value="ECO:0007669"/>
    <property type="project" value="UniProtKB-EC"/>
</dbReference>
<dbReference type="Pfam" id="PF00912">
    <property type="entry name" value="Transgly"/>
    <property type="match status" value="1"/>
</dbReference>
<keyword evidence="8" id="KW-0808">Transferase</keyword>
<evidence type="ECO:0000256" key="15">
    <source>
        <dbReference type="ARBA" id="ARBA00034000"/>
    </source>
</evidence>
<dbReference type="InterPro" id="IPR036950">
    <property type="entry name" value="PBP_transglycosylase"/>
</dbReference>
<dbReference type="SUPFAM" id="SSF53955">
    <property type="entry name" value="Lysozyme-like"/>
    <property type="match status" value="1"/>
</dbReference>
<dbReference type="GO" id="GO:0009002">
    <property type="term" value="F:serine-type D-Ala-D-Ala carboxypeptidase activity"/>
    <property type="evidence" value="ECO:0007669"/>
    <property type="project" value="UniProtKB-EC"/>
</dbReference>
<evidence type="ECO:0000256" key="16">
    <source>
        <dbReference type="ARBA" id="ARBA00049902"/>
    </source>
</evidence>
<dbReference type="InterPro" id="IPR001460">
    <property type="entry name" value="PCN-bd_Tpept"/>
</dbReference>
<evidence type="ECO:0000256" key="12">
    <source>
        <dbReference type="ARBA" id="ARBA00023136"/>
    </source>
</evidence>
<keyword evidence="5" id="KW-0121">Carboxypeptidase</keyword>
<dbReference type="Gene3D" id="1.10.3810.10">
    <property type="entry name" value="Biosynthetic peptidoglycan transglycosylase-like"/>
    <property type="match status" value="1"/>
</dbReference>
<dbReference type="GO" id="GO:0009252">
    <property type="term" value="P:peptidoglycan biosynthetic process"/>
    <property type="evidence" value="ECO:0007669"/>
    <property type="project" value="UniProtKB-KW"/>
</dbReference>
<dbReference type="InterPro" id="IPR023346">
    <property type="entry name" value="Lysozyme-like_dom_sf"/>
</dbReference>
<dbReference type="Proteomes" id="UP000229756">
    <property type="component" value="Unassembled WGS sequence"/>
</dbReference>
<proteinExistence type="inferred from homology"/>
<dbReference type="Gene3D" id="3.40.710.10">
    <property type="entry name" value="DD-peptidase/beta-lactamase superfamily"/>
    <property type="match status" value="1"/>
</dbReference>
<evidence type="ECO:0000256" key="7">
    <source>
        <dbReference type="ARBA" id="ARBA00022676"/>
    </source>
</evidence>
<dbReference type="AlphaFoldDB" id="A0A2M8ELA5"/>
<evidence type="ECO:0000313" key="22">
    <source>
        <dbReference type="Proteomes" id="UP000229756"/>
    </source>
</evidence>
<evidence type="ECO:0000259" key="20">
    <source>
        <dbReference type="Pfam" id="PF00912"/>
    </source>
</evidence>
<protein>
    <submittedName>
        <fullName evidence="21">Penicillin-binding protein</fullName>
    </submittedName>
</protein>
<gene>
    <name evidence="21" type="ORF">CO058_03180</name>
</gene>
<dbReference type="SUPFAM" id="SSF56601">
    <property type="entry name" value="beta-lactamase/transpeptidase-like"/>
    <property type="match status" value="1"/>
</dbReference>
<dbReference type="Pfam" id="PF00905">
    <property type="entry name" value="Transpeptidase"/>
    <property type="match status" value="1"/>
</dbReference>
<organism evidence="21 22">
    <name type="scientific">candidate division WWE3 bacterium CG_4_9_14_0_2_um_filter_35_11</name>
    <dbReference type="NCBI Taxonomy" id="1975077"/>
    <lineage>
        <taxon>Bacteria</taxon>
        <taxon>Katanobacteria</taxon>
    </lineage>
</organism>
<evidence type="ECO:0000256" key="9">
    <source>
        <dbReference type="ARBA" id="ARBA00022801"/>
    </source>
</evidence>
<comment type="catalytic activity">
    <reaction evidence="16">
        <text>[GlcNAc-(1-&gt;4)-Mur2Ac(oyl-L-Ala-gamma-D-Glu-L-Lys-D-Ala-D-Ala)](n)-di-trans,octa-cis-undecaprenyl diphosphate + beta-D-GlcNAc-(1-&gt;4)-Mur2Ac(oyl-L-Ala-gamma-D-Glu-L-Lys-D-Ala-D-Ala)-di-trans,octa-cis-undecaprenyl diphosphate = [GlcNAc-(1-&gt;4)-Mur2Ac(oyl-L-Ala-gamma-D-Glu-L-Lys-D-Ala-D-Ala)](n+1)-di-trans,octa-cis-undecaprenyl diphosphate + di-trans,octa-cis-undecaprenyl diphosphate + H(+)</text>
        <dbReference type="Rhea" id="RHEA:23708"/>
        <dbReference type="Rhea" id="RHEA-COMP:9602"/>
        <dbReference type="Rhea" id="RHEA-COMP:9603"/>
        <dbReference type="ChEBI" id="CHEBI:15378"/>
        <dbReference type="ChEBI" id="CHEBI:58405"/>
        <dbReference type="ChEBI" id="CHEBI:60033"/>
        <dbReference type="ChEBI" id="CHEBI:78435"/>
        <dbReference type="EC" id="2.4.99.28"/>
    </reaction>
</comment>
<comment type="caution">
    <text evidence="21">The sequence shown here is derived from an EMBL/GenBank/DDBJ whole genome shotgun (WGS) entry which is preliminary data.</text>
</comment>
<feature type="domain" description="Glycosyl transferase family 51" evidence="20">
    <location>
        <begin position="89"/>
        <end position="259"/>
    </location>
</feature>
<evidence type="ECO:0000259" key="19">
    <source>
        <dbReference type="Pfam" id="PF00905"/>
    </source>
</evidence>
<keyword evidence="6" id="KW-0645">Protease</keyword>
<comment type="catalytic activity">
    <reaction evidence="15">
        <text>Preferential cleavage: (Ac)2-L-Lys-D-Ala-|-D-Ala. Also transpeptidation of peptidyl-alanyl moieties that are N-acyl substituents of D-alanine.</text>
        <dbReference type="EC" id="3.4.16.4"/>
    </reaction>
</comment>
<reference evidence="22" key="1">
    <citation type="submission" date="2017-09" db="EMBL/GenBank/DDBJ databases">
        <title>Depth-based differentiation of microbial function through sediment-hosted aquifers and enrichment of novel symbionts in the deep terrestrial subsurface.</title>
        <authorList>
            <person name="Probst A.J."/>
            <person name="Ladd B."/>
            <person name="Jarett J.K."/>
            <person name="Geller-Mcgrath D.E."/>
            <person name="Sieber C.M.K."/>
            <person name="Emerson J.B."/>
            <person name="Anantharaman K."/>
            <person name="Thomas B.C."/>
            <person name="Malmstrom R."/>
            <person name="Stieglmeier M."/>
            <person name="Klingl A."/>
            <person name="Woyke T."/>
            <person name="Ryan C.M."/>
            <person name="Banfield J.F."/>
        </authorList>
    </citation>
    <scope>NUCLEOTIDE SEQUENCE [LARGE SCALE GENOMIC DNA]</scope>
</reference>
<evidence type="ECO:0000256" key="10">
    <source>
        <dbReference type="ARBA" id="ARBA00022960"/>
    </source>
</evidence>
<keyword evidence="4" id="KW-1003">Cell membrane</keyword>
<evidence type="ECO:0000256" key="3">
    <source>
        <dbReference type="ARBA" id="ARBA00007739"/>
    </source>
</evidence>
<keyword evidence="13" id="KW-0511">Multifunctional enzyme</keyword>
<keyword evidence="10" id="KW-0133">Cell shape</keyword>
<keyword evidence="9" id="KW-0378">Hydrolase</keyword>
<keyword evidence="12 18" id="KW-0472">Membrane</keyword>
<dbReference type="EMBL" id="PFSJ01000024">
    <property type="protein sequence ID" value="PJC23490.1"/>
    <property type="molecule type" value="Genomic_DNA"/>
</dbReference>
<evidence type="ECO:0000256" key="18">
    <source>
        <dbReference type="SAM" id="Phobius"/>
    </source>
</evidence>
<evidence type="ECO:0000256" key="14">
    <source>
        <dbReference type="ARBA" id="ARBA00023316"/>
    </source>
</evidence>
<dbReference type="GO" id="GO:0005886">
    <property type="term" value="C:plasma membrane"/>
    <property type="evidence" value="ECO:0007669"/>
    <property type="project" value="UniProtKB-SubCell"/>
</dbReference>
<evidence type="ECO:0000256" key="17">
    <source>
        <dbReference type="SAM" id="MobiDB-lite"/>
    </source>
</evidence>
<keyword evidence="7" id="KW-0328">Glycosyltransferase</keyword>
<evidence type="ECO:0000256" key="13">
    <source>
        <dbReference type="ARBA" id="ARBA00023268"/>
    </source>
</evidence>
<evidence type="ECO:0000256" key="1">
    <source>
        <dbReference type="ARBA" id="ARBA00004236"/>
    </source>
</evidence>
<evidence type="ECO:0000256" key="4">
    <source>
        <dbReference type="ARBA" id="ARBA00022475"/>
    </source>
</evidence>
<evidence type="ECO:0000256" key="8">
    <source>
        <dbReference type="ARBA" id="ARBA00022679"/>
    </source>
</evidence>
<dbReference type="GO" id="GO:0071555">
    <property type="term" value="P:cell wall organization"/>
    <property type="evidence" value="ECO:0007669"/>
    <property type="project" value="UniProtKB-KW"/>
</dbReference>
<dbReference type="PANTHER" id="PTHR32282">
    <property type="entry name" value="BINDING PROTEIN TRANSPEPTIDASE, PUTATIVE-RELATED"/>
    <property type="match status" value="1"/>
</dbReference>
<evidence type="ECO:0000256" key="2">
    <source>
        <dbReference type="ARBA" id="ARBA00007090"/>
    </source>
</evidence>
<dbReference type="PANTHER" id="PTHR32282:SF11">
    <property type="entry name" value="PENICILLIN-BINDING PROTEIN 1B"/>
    <property type="match status" value="1"/>
</dbReference>
<feature type="compositionally biased region" description="Basic and acidic residues" evidence="17">
    <location>
        <begin position="750"/>
        <end position="773"/>
    </location>
</feature>
<name>A0A2M8ELA5_UNCKA</name>
<evidence type="ECO:0000256" key="6">
    <source>
        <dbReference type="ARBA" id="ARBA00022670"/>
    </source>
</evidence>
<accession>A0A2M8ELA5</accession>
<dbReference type="FunFam" id="1.10.3810.10:FF:000001">
    <property type="entry name" value="Penicillin-binding protein 1A"/>
    <property type="match status" value="1"/>
</dbReference>
<comment type="subcellular location">
    <subcellularLocation>
        <location evidence="1">Cell membrane</location>
    </subcellularLocation>
</comment>
<dbReference type="InterPro" id="IPR050396">
    <property type="entry name" value="Glycosyltr_51/Transpeptidase"/>
</dbReference>
<feature type="transmembrane region" description="Helical" evidence="18">
    <location>
        <begin position="30"/>
        <end position="58"/>
    </location>
</feature>
<dbReference type="InterPro" id="IPR001264">
    <property type="entry name" value="Glyco_trans_51"/>
</dbReference>
<evidence type="ECO:0000313" key="21">
    <source>
        <dbReference type="EMBL" id="PJC23490.1"/>
    </source>
</evidence>